<dbReference type="EMBL" id="JATAAI010000017">
    <property type="protein sequence ID" value="KAK1739843.1"/>
    <property type="molecule type" value="Genomic_DNA"/>
</dbReference>
<feature type="compositionally biased region" description="Acidic residues" evidence="1">
    <location>
        <begin position="1298"/>
        <end position="1307"/>
    </location>
</feature>
<dbReference type="PANTHER" id="PTHR11439">
    <property type="entry name" value="GAG-POL-RELATED RETROTRANSPOSON"/>
    <property type="match status" value="1"/>
</dbReference>
<sequence length="2149" mass="243796">MMLTTFILYLVIQNLSTVTTNPSSKPFTMTATAAERYHHVVHIWMKASGFVTRALSISGISTYHDLVRLLDNPDEINALRNRNPDYHDEDGDPVPGQPEWRLIHAGTADRFRYCRSFINVLQLKYGPVIDDGLVDFTTKDLDDFENFLSARGPFVEYSEDRATVLLHQREDRVALLRSRAGTSTTTSGIGTSSGIGIGNATPNVTQSLASSTSPEKTQLRSLEKTLKMDVSSFPTLSKDVAWIQFYRELKAACTLFKMQDVLDPLFLPVVGDAADLFDVQNQFMMTMLSTNIKTTKGKEIVNRYLAACNAQEAIKELVQHYTGDGSMQRRSTSDTLMTSINTPIPANYSGAMLFDLLTRWETWVYEWGVIEGTPVSSTEKLKLLERYVTNVEGFRNVVSNSLMLAAVSTTVMSADTKIILYRTQASVLDNAQKNFAKRRRSALVHELMTIRQIRDAHAAEGYRQLDLDYMMDPTLDDTSWLEVYMNSQRPSMNKRAWDSLTKTEQQLWDQFSNESKHIILNCRLESSQQPQPGRKPFQQGRKPSQQQQGRRPRAPFRPSHDPNSAQRSGTTPVANTARVNATEIVGQDETTSPHEDQGGEDFSNIFMNQLVANVHERPSSWLDGGFVDARNVREINQTSHHPTFAMGRFLSVEQNEASLEPMAAFPGEYEDVEHETVIEAVVEHETAVEVNLIDLSDANARVEDMRIASQLEADFGDIPKEPHQPAGMFDRGANGGVAGDLSSVRVVDTIPNVFIDIQGIDNHTLRRVPIGTVACVVSTQRGDVILIMHQYALLGSGRTIHSSIQFEDWNNRVSDTAIAFGGQQRIVTPDGYSIPLDIANGLVFMNSRAFTDDEWRDLPHVVMTRDAPWNPRVHDHEASESDEWRDNQDDAPLPNGADFNAFGEYNHRTTTEVMRTAVIPAINRLPNFNNYYYPRQRVTTVAATDASHHATSNPITIYHDDFRIIIRDVNFASAINREMNYLFTQTSTFGDLLNGTVASVHDVRQRPADYESYRRFFLNAPREVVQHTFRATTQHYRSIPATSRILDSRRTHYPAVNRPRRHEGVGTDTLFFDIPAWGGVMCVQVYVGRSSYYLSVHGMTTDGEFINTFEDEIRQRGAMDTIISDRAQAEVSNRVKTILRNLYIKDWQSEPHHQNQNISERFIQELKKYANWIRNTSGAPPQAIFLILKYVCFIFNRTARKNLSWRTPCEALNGQTPDVSMMLHFRFWQRVYIKDYRKLGTGFPSRANETLCHFVGFAETVGHSMTFLVWNPATKKLLHRSSLRAATDDDKNHPGNPPDDDDDDDSDGPSGGDGGVNEDEPEPNDGHDGGGNEDSEPETTVPEPRDDQEGGRPSGPQDTVHQRTSSSGASLFAFQLKPEDIVGRHVLQKEAADGTRTRAKILELVEEFEGQRDSQPERVKFKARIGTSNFEKLIDYSDMCELIEEQTIDDNGDWVFLEIIGHTTPKTRGGKPKLLVKWESGEITLEPTIDFHRTCNYKWIIAEYARDHGLVDEWDKYWPSLHIKKNARNTKKILRQINAAKIVSYKNSPVYMYGHQVPRNHQQALEIDRANGNTMWQQSEKMERDQLKEYNTFIDKGPNPNARELAGYKKINLHFVYAVKHDGRYKSRIVAGGHLTDTPVESVYSGVVSLRGVRFCIFLAELNELQVWQTDVGNAYLEAFTKEKVYVIAGPEFAEIQGHVLIISRALYGLKSSGLRWYERFADVLRGMGFDPCPAEPEIWMRACASDGSVLKQQLPKPNSVNTKRSFFEPPDRMKDGSYYEYIAVYCDDLTIASRDPKAITDILQKKYLFKLKGTGPLKFLLGCDYFREGKTLCAAPRKYIEKMDATYLKFFGEKPSQKHRSPLAKGDNPELDTSEFLDETNTKIYQSMIGAAQWVISLTRFDIAVHVMTLSSFRVQPRQGHLDRIKRIYGYLSKMKHATIRIRTDMPDTSDFDFLVQDWSNSPYADTREEFPKNLPLARGKPVLMTTFVDANLMHDVLSGKSVTGVLHFFNKTPIDWYSKKQNTNNAARAAIEQIKAIKLTLMWLGVPLHGSPILLGDNESVTISGTRPDNKLHKRHLMLSYHYVRENVAAGCIRFAFIRGEYNPADTLSKHWAYQAVWPLIQPILFWKGDTSNIAKLKEEKGKKEKE</sequence>
<feature type="domain" description="Integrase catalytic" evidence="3">
    <location>
        <begin position="1055"/>
        <end position="1216"/>
    </location>
</feature>
<keyword evidence="2" id="KW-0732">Signal</keyword>
<dbReference type="Proteomes" id="UP001224775">
    <property type="component" value="Unassembled WGS sequence"/>
</dbReference>
<feature type="chain" id="PRO_5042228678" description="Integrase catalytic domain-containing protein" evidence="2">
    <location>
        <begin position="18"/>
        <end position="2149"/>
    </location>
</feature>
<organism evidence="4 5">
    <name type="scientific">Skeletonema marinoi</name>
    <dbReference type="NCBI Taxonomy" id="267567"/>
    <lineage>
        <taxon>Eukaryota</taxon>
        <taxon>Sar</taxon>
        <taxon>Stramenopiles</taxon>
        <taxon>Ochrophyta</taxon>
        <taxon>Bacillariophyta</taxon>
        <taxon>Coscinodiscophyceae</taxon>
        <taxon>Thalassiosirophycidae</taxon>
        <taxon>Thalassiosirales</taxon>
        <taxon>Skeletonemataceae</taxon>
        <taxon>Skeletonema</taxon>
        <taxon>Skeletonema marinoi-dohrnii complex</taxon>
    </lineage>
</organism>
<evidence type="ECO:0000313" key="4">
    <source>
        <dbReference type="EMBL" id="KAK1739843.1"/>
    </source>
</evidence>
<dbReference type="Pfam" id="PF07727">
    <property type="entry name" value="RVT_2"/>
    <property type="match status" value="1"/>
</dbReference>
<dbReference type="InterPro" id="IPR012337">
    <property type="entry name" value="RNaseH-like_sf"/>
</dbReference>
<feature type="compositionally biased region" description="Low complexity" evidence="1">
    <location>
        <begin position="536"/>
        <end position="549"/>
    </location>
</feature>
<proteinExistence type="predicted"/>
<dbReference type="PANTHER" id="PTHR11439:SF524">
    <property type="entry name" value="RNA-DIRECTED DNA POLYMERASE, PROTEIN KINASE RLK-PELLE-DLSV FAMILY"/>
    <property type="match status" value="1"/>
</dbReference>
<gene>
    <name evidence="4" type="ORF">QTG54_009602</name>
</gene>
<feature type="region of interest" description="Disordered" evidence="1">
    <location>
        <begin position="1285"/>
        <end position="1367"/>
    </location>
</feature>
<reference evidence="4" key="1">
    <citation type="submission" date="2023-06" db="EMBL/GenBank/DDBJ databases">
        <title>Survivors Of The Sea: Transcriptome response of Skeletonema marinoi to long-term dormancy.</title>
        <authorList>
            <person name="Pinder M.I.M."/>
            <person name="Kourtchenko O."/>
            <person name="Robertson E.K."/>
            <person name="Larsson T."/>
            <person name="Maumus F."/>
            <person name="Osuna-Cruz C.M."/>
            <person name="Vancaester E."/>
            <person name="Stenow R."/>
            <person name="Vandepoele K."/>
            <person name="Ploug H."/>
            <person name="Bruchert V."/>
            <person name="Godhe A."/>
            <person name="Topel M."/>
        </authorList>
    </citation>
    <scope>NUCLEOTIDE SEQUENCE</scope>
    <source>
        <strain evidence="4">R05AC</strain>
    </source>
</reference>
<name>A0AAD9DBM2_9STRA</name>
<feature type="compositionally biased region" description="Polar residues" evidence="1">
    <location>
        <begin position="561"/>
        <end position="578"/>
    </location>
</feature>
<dbReference type="InterPro" id="IPR036397">
    <property type="entry name" value="RNaseH_sf"/>
</dbReference>
<evidence type="ECO:0000313" key="5">
    <source>
        <dbReference type="Proteomes" id="UP001224775"/>
    </source>
</evidence>
<comment type="caution">
    <text evidence="4">The sequence shown here is derived from an EMBL/GenBank/DDBJ whole genome shotgun (WGS) entry which is preliminary data.</text>
</comment>
<dbReference type="InterPro" id="IPR013103">
    <property type="entry name" value="RVT_2"/>
</dbReference>
<dbReference type="GO" id="GO:0003676">
    <property type="term" value="F:nucleic acid binding"/>
    <property type="evidence" value="ECO:0007669"/>
    <property type="project" value="InterPro"/>
</dbReference>
<dbReference type="Gene3D" id="3.30.420.10">
    <property type="entry name" value="Ribonuclease H-like superfamily/Ribonuclease H"/>
    <property type="match status" value="1"/>
</dbReference>
<keyword evidence="5" id="KW-1185">Reference proteome</keyword>
<feature type="compositionally biased region" description="Polar residues" evidence="1">
    <location>
        <begin position="1356"/>
        <end position="1367"/>
    </location>
</feature>
<dbReference type="GO" id="GO:0015074">
    <property type="term" value="P:DNA integration"/>
    <property type="evidence" value="ECO:0007669"/>
    <property type="project" value="InterPro"/>
</dbReference>
<evidence type="ECO:0000259" key="3">
    <source>
        <dbReference type="PROSITE" id="PS50994"/>
    </source>
</evidence>
<feature type="compositionally biased region" description="Basic and acidic residues" evidence="1">
    <location>
        <begin position="872"/>
        <end position="888"/>
    </location>
</feature>
<dbReference type="CDD" id="cd09272">
    <property type="entry name" value="RNase_HI_RT_Ty1"/>
    <property type="match status" value="1"/>
</dbReference>
<accession>A0AAD9DBM2</accession>
<protein>
    <recommendedName>
        <fullName evidence="3">Integrase catalytic domain-containing protein</fullName>
    </recommendedName>
</protein>
<dbReference type="InterPro" id="IPR001584">
    <property type="entry name" value="Integrase_cat-core"/>
</dbReference>
<evidence type="ECO:0000256" key="1">
    <source>
        <dbReference type="SAM" id="MobiDB-lite"/>
    </source>
</evidence>
<evidence type="ECO:0000256" key="2">
    <source>
        <dbReference type="SAM" id="SignalP"/>
    </source>
</evidence>
<feature type="signal peptide" evidence="2">
    <location>
        <begin position="1"/>
        <end position="17"/>
    </location>
</feature>
<feature type="region of interest" description="Disordered" evidence="1">
    <location>
        <begin position="524"/>
        <end position="578"/>
    </location>
</feature>
<dbReference type="SUPFAM" id="SSF53098">
    <property type="entry name" value="Ribonuclease H-like"/>
    <property type="match status" value="1"/>
</dbReference>
<feature type="region of interest" description="Disordered" evidence="1">
    <location>
        <begin position="872"/>
        <end position="900"/>
    </location>
</feature>
<dbReference type="PROSITE" id="PS50994">
    <property type="entry name" value="INTEGRASE"/>
    <property type="match status" value="1"/>
</dbReference>